<name>A0ABX1RBV3_9PSEU</name>
<gene>
    <name evidence="2" type="ORF">HF577_12235</name>
</gene>
<accession>A0ABX1RBV3</accession>
<evidence type="ECO:0000313" key="2">
    <source>
        <dbReference type="EMBL" id="NMH77847.1"/>
    </source>
</evidence>
<keyword evidence="3" id="KW-1185">Reference proteome</keyword>
<sequence>MQSALLEEPLRCGDTAVSSALVELAAVPPHDPLPPEQSTRAPAFETLTGPETCEPDAPAAGSRSSTVVSLPAEQVPPAPCAEHEAEPELSRTPVMSPDAEPVVADFAVPVHAALPQSTSEPAVLVAASFTGLTVAAAATSFHASRPLSVRAAAFDVESAEQPPAVAVQDEEPLVVRTAAVSPVPLETVAFVVVVPVPEQPAAPSHPIRVSARAVPVDPPLP</sequence>
<feature type="region of interest" description="Disordered" evidence="1">
    <location>
        <begin position="27"/>
        <end position="88"/>
    </location>
</feature>
<feature type="region of interest" description="Disordered" evidence="1">
    <location>
        <begin position="199"/>
        <end position="221"/>
    </location>
</feature>
<organism evidence="2 3">
    <name type="scientific">Pseudonocardia xinjiangensis</name>
    <dbReference type="NCBI Taxonomy" id="75289"/>
    <lineage>
        <taxon>Bacteria</taxon>
        <taxon>Bacillati</taxon>
        <taxon>Actinomycetota</taxon>
        <taxon>Actinomycetes</taxon>
        <taxon>Pseudonocardiales</taxon>
        <taxon>Pseudonocardiaceae</taxon>
        <taxon>Pseudonocardia</taxon>
    </lineage>
</organism>
<dbReference type="Proteomes" id="UP001296706">
    <property type="component" value="Unassembled WGS sequence"/>
</dbReference>
<comment type="caution">
    <text evidence="2">The sequence shown here is derived from an EMBL/GenBank/DDBJ whole genome shotgun (WGS) entry which is preliminary data.</text>
</comment>
<protein>
    <submittedName>
        <fullName evidence="2">Uncharacterized protein</fullName>
    </submittedName>
</protein>
<proteinExistence type="predicted"/>
<dbReference type="EMBL" id="JAAXKY010000031">
    <property type="protein sequence ID" value="NMH77847.1"/>
    <property type="molecule type" value="Genomic_DNA"/>
</dbReference>
<reference evidence="2 3" key="1">
    <citation type="submission" date="2020-04" db="EMBL/GenBank/DDBJ databases">
        <authorList>
            <person name="Klaysubun C."/>
            <person name="Duangmal K."/>
            <person name="Lipun K."/>
        </authorList>
    </citation>
    <scope>NUCLEOTIDE SEQUENCE [LARGE SCALE GENOMIC DNA]</scope>
    <source>
        <strain evidence="2 3">JCM 11839</strain>
    </source>
</reference>
<evidence type="ECO:0000313" key="3">
    <source>
        <dbReference type="Proteomes" id="UP001296706"/>
    </source>
</evidence>
<evidence type="ECO:0000256" key="1">
    <source>
        <dbReference type="SAM" id="MobiDB-lite"/>
    </source>
</evidence>
<dbReference type="RefSeq" id="WP_169395920.1">
    <property type="nucleotide sequence ID" value="NZ_BAAAJH010000003.1"/>
</dbReference>